<dbReference type="RefSeq" id="WP_062383911.1">
    <property type="nucleotide sequence ID" value="NZ_CP014544.1"/>
</dbReference>
<dbReference type="STRING" id="1470434.AZF00_13360"/>
<dbReference type="GO" id="GO:0012505">
    <property type="term" value="C:endomembrane system"/>
    <property type="evidence" value="ECO:0007669"/>
    <property type="project" value="UniProtKB-SubCell"/>
</dbReference>
<keyword evidence="4 5" id="KW-0472">Membrane</keyword>
<sequence length="226" mass="23454">MNHIEGHRVHRANWLRAAVLGANDGIVSTASLIVGVAAANSTQSNIIMVGVAGLVAGAMSMAAGEYVSVSSQADAEQADLDKERRELAEQPEHEHAEMTSIYIERGLDEQLAAKVATQLMDHDALGAHARDELGIVEAFSARPLQAAVTSAGSFVLGAGLPLLVALWVPLSAVIWAVSFSALLFLALLGALGASAGGAPVLKAAIRVCFWGALAMLLTALVGHWFA</sequence>
<feature type="transmembrane region" description="Helical" evidence="5">
    <location>
        <begin position="207"/>
        <end position="225"/>
    </location>
</feature>
<dbReference type="GO" id="GO:0005384">
    <property type="term" value="F:manganese ion transmembrane transporter activity"/>
    <property type="evidence" value="ECO:0007669"/>
    <property type="project" value="InterPro"/>
</dbReference>
<dbReference type="Proteomes" id="UP000074119">
    <property type="component" value="Chromosome"/>
</dbReference>
<organism evidence="6 7">
    <name type="scientific">Zhongshania aliphaticivorans</name>
    <dbReference type="NCBI Taxonomy" id="1470434"/>
    <lineage>
        <taxon>Bacteria</taxon>
        <taxon>Pseudomonadati</taxon>
        <taxon>Pseudomonadota</taxon>
        <taxon>Gammaproteobacteria</taxon>
        <taxon>Cellvibrionales</taxon>
        <taxon>Spongiibacteraceae</taxon>
        <taxon>Zhongshania</taxon>
    </lineage>
</organism>
<evidence type="ECO:0000256" key="4">
    <source>
        <dbReference type="ARBA" id="ARBA00023136"/>
    </source>
</evidence>
<accession>A0A127M7N9</accession>
<name>A0A127M7N9_9GAMM</name>
<comment type="subcellular location">
    <subcellularLocation>
        <location evidence="1">Endomembrane system</location>
        <topology evidence="1">Multi-pass membrane protein</topology>
    </subcellularLocation>
</comment>
<keyword evidence="2 5" id="KW-0812">Transmembrane</keyword>
<evidence type="ECO:0000313" key="7">
    <source>
        <dbReference type="Proteomes" id="UP000074119"/>
    </source>
</evidence>
<feature type="transmembrane region" description="Helical" evidence="5">
    <location>
        <begin position="174"/>
        <end position="195"/>
    </location>
</feature>
<evidence type="ECO:0000313" key="6">
    <source>
        <dbReference type="EMBL" id="AMO69230.1"/>
    </source>
</evidence>
<dbReference type="InterPro" id="IPR008217">
    <property type="entry name" value="Ccc1_fam"/>
</dbReference>
<evidence type="ECO:0008006" key="8">
    <source>
        <dbReference type="Google" id="ProtNLM"/>
    </source>
</evidence>
<evidence type="ECO:0000256" key="3">
    <source>
        <dbReference type="ARBA" id="ARBA00022989"/>
    </source>
</evidence>
<evidence type="ECO:0000256" key="2">
    <source>
        <dbReference type="ARBA" id="ARBA00022692"/>
    </source>
</evidence>
<keyword evidence="3 5" id="KW-1133">Transmembrane helix</keyword>
<gene>
    <name evidence="6" type="ORF">AZF00_13360</name>
</gene>
<dbReference type="PANTHER" id="PTHR31851">
    <property type="entry name" value="FE(2+)/MN(2+) TRANSPORTER PCL1"/>
    <property type="match status" value="1"/>
</dbReference>
<dbReference type="GO" id="GO:0030026">
    <property type="term" value="P:intracellular manganese ion homeostasis"/>
    <property type="evidence" value="ECO:0007669"/>
    <property type="project" value="InterPro"/>
</dbReference>
<feature type="transmembrane region" description="Helical" evidence="5">
    <location>
        <begin position="146"/>
        <end position="168"/>
    </location>
</feature>
<proteinExistence type="predicted"/>
<evidence type="ECO:0000256" key="1">
    <source>
        <dbReference type="ARBA" id="ARBA00004127"/>
    </source>
</evidence>
<protein>
    <recommendedName>
        <fullName evidence="8">VIT family protein</fullName>
    </recommendedName>
</protein>
<dbReference type="CDD" id="cd02432">
    <property type="entry name" value="Nodulin-21_like_1"/>
    <property type="match status" value="1"/>
</dbReference>
<dbReference type="EMBL" id="CP014544">
    <property type="protein sequence ID" value="AMO69230.1"/>
    <property type="molecule type" value="Genomic_DNA"/>
</dbReference>
<reference evidence="6 7" key="1">
    <citation type="submission" date="2015-12" db="EMBL/GenBank/DDBJ databases">
        <authorList>
            <person name="Shamseldin A."/>
            <person name="Moawad H."/>
            <person name="Abd El-Rahim W.M."/>
            <person name="Sadowsky M.J."/>
        </authorList>
    </citation>
    <scope>NUCLEOTIDE SEQUENCE [LARGE SCALE GENOMIC DNA]</scope>
    <source>
        <strain evidence="6 7">SM2</strain>
    </source>
</reference>
<evidence type="ECO:0000256" key="5">
    <source>
        <dbReference type="SAM" id="Phobius"/>
    </source>
</evidence>
<dbReference type="KEGG" id="zal:AZF00_13360"/>
<dbReference type="Pfam" id="PF01988">
    <property type="entry name" value="VIT1"/>
    <property type="match status" value="1"/>
</dbReference>
<dbReference type="AlphaFoldDB" id="A0A127M7N9"/>